<keyword evidence="3" id="KW-1185">Reference proteome</keyword>
<accession>A0A518ISL8</accession>
<gene>
    <name evidence="2" type="ORF">Mal33_20700</name>
</gene>
<sequence>MRAPGRWPFTGWECVGDAPAVTEPCRLGYANCWTFGPRSMLADYAFPVASPYFPLVCLGGSPDLAAGVAAQPVDRPMKSPKTHDCSALRNPNNRYPADNCYR</sequence>
<dbReference type="AlphaFoldDB" id="A0A518ISL8"/>
<dbReference type="Proteomes" id="UP000316770">
    <property type="component" value="Chromosome"/>
</dbReference>
<evidence type="ECO:0000313" key="3">
    <source>
        <dbReference type="Proteomes" id="UP000316770"/>
    </source>
</evidence>
<feature type="compositionally biased region" description="Basic and acidic residues" evidence="1">
    <location>
        <begin position="75"/>
        <end position="86"/>
    </location>
</feature>
<reference evidence="2 3" key="1">
    <citation type="submission" date="2019-02" db="EMBL/GenBank/DDBJ databases">
        <title>Deep-cultivation of Planctomycetes and their phenomic and genomic characterization uncovers novel biology.</title>
        <authorList>
            <person name="Wiegand S."/>
            <person name="Jogler M."/>
            <person name="Boedeker C."/>
            <person name="Pinto D."/>
            <person name="Vollmers J."/>
            <person name="Rivas-Marin E."/>
            <person name="Kohn T."/>
            <person name="Peeters S.H."/>
            <person name="Heuer A."/>
            <person name="Rast P."/>
            <person name="Oberbeckmann S."/>
            <person name="Bunk B."/>
            <person name="Jeske O."/>
            <person name="Meyerdierks A."/>
            <person name="Storesund J.E."/>
            <person name="Kallscheuer N."/>
            <person name="Luecker S."/>
            <person name="Lage O.M."/>
            <person name="Pohl T."/>
            <person name="Merkel B.J."/>
            <person name="Hornburger P."/>
            <person name="Mueller R.-W."/>
            <person name="Bruemmer F."/>
            <person name="Labrenz M."/>
            <person name="Spormann A.M."/>
            <person name="Op den Camp H."/>
            <person name="Overmann J."/>
            <person name="Amann R."/>
            <person name="Jetten M.S.M."/>
            <person name="Mascher T."/>
            <person name="Medema M.H."/>
            <person name="Devos D.P."/>
            <person name="Kaster A.-K."/>
            <person name="Ovreas L."/>
            <person name="Rohde M."/>
            <person name="Galperin M.Y."/>
            <person name="Jogler C."/>
        </authorList>
    </citation>
    <scope>NUCLEOTIDE SEQUENCE [LARGE SCALE GENOMIC DNA]</scope>
    <source>
        <strain evidence="2 3">Mal33</strain>
    </source>
</reference>
<name>A0A518ISL8_9BACT</name>
<evidence type="ECO:0000256" key="1">
    <source>
        <dbReference type="SAM" id="MobiDB-lite"/>
    </source>
</evidence>
<organism evidence="2 3">
    <name type="scientific">Rosistilla oblonga</name>
    <dbReference type="NCBI Taxonomy" id="2527990"/>
    <lineage>
        <taxon>Bacteria</taxon>
        <taxon>Pseudomonadati</taxon>
        <taxon>Planctomycetota</taxon>
        <taxon>Planctomycetia</taxon>
        <taxon>Pirellulales</taxon>
        <taxon>Pirellulaceae</taxon>
        <taxon>Rosistilla</taxon>
    </lineage>
</organism>
<proteinExistence type="predicted"/>
<protein>
    <submittedName>
        <fullName evidence="2">Uncharacterized protein</fullName>
    </submittedName>
</protein>
<evidence type="ECO:0000313" key="2">
    <source>
        <dbReference type="EMBL" id="QDV56091.1"/>
    </source>
</evidence>
<feature type="region of interest" description="Disordered" evidence="1">
    <location>
        <begin position="73"/>
        <end position="102"/>
    </location>
</feature>
<dbReference type="EMBL" id="CP036318">
    <property type="protein sequence ID" value="QDV56091.1"/>
    <property type="molecule type" value="Genomic_DNA"/>
</dbReference>